<sequence>MPGTDRAVHSKEYRYACEELDVLCRAGVTRGGLMDFHRRYKLVLLAHSQPEYREIGPFIAAISNWSSLSEFTAEYRRRLLHLLSHLPTVANHTNVLMHVQGYFRPYLSSVQRQALAQLIEQYRLGNQPLQAPIAQITEYLAEFPNDYLAQQRYFVFYVQDEVPSYLQD</sequence>
<dbReference type="PANTHER" id="PTHR30087:SF0">
    <property type="entry name" value="INNER MEMBRANE PROTEIN"/>
    <property type="match status" value="1"/>
</dbReference>
<dbReference type="HOGENOM" id="CLU_076318_3_1_6"/>
<dbReference type="PANTHER" id="PTHR30087">
    <property type="entry name" value="INNER MEMBRANE PROTEIN"/>
    <property type="match status" value="1"/>
</dbReference>
<dbReference type="InterPro" id="IPR013560">
    <property type="entry name" value="DUF1722"/>
</dbReference>
<dbReference type="RefSeq" id="WP_012104774.1">
    <property type="nucleotide sequence ID" value="NC_009708.1"/>
</dbReference>
<evidence type="ECO:0000259" key="1">
    <source>
        <dbReference type="Pfam" id="PF08349"/>
    </source>
</evidence>
<name>A0A0U1R0D7_YERP3</name>
<protein>
    <recommendedName>
        <fullName evidence="1">DUF1722 domain-containing protein</fullName>
    </recommendedName>
</protein>
<accession>A0A0U1R0D7</accession>
<organism evidence="2 3">
    <name type="scientific">Yersinia pseudotuberculosis serotype O:1b (strain IP 31758)</name>
    <dbReference type="NCBI Taxonomy" id="349747"/>
    <lineage>
        <taxon>Bacteria</taxon>
        <taxon>Pseudomonadati</taxon>
        <taxon>Pseudomonadota</taxon>
        <taxon>Gammaproteobacteria</taxon>
        <taxon>Enterobacterales</taxon>
        <taxon>Yersiniaceae</taxon>
        <taxon>Yersinia</taxon>
    </lineage>
</organism>
<dbReference type="Pfam" id="PF08349">
    <property type="entry name" value="DUF1722"/>
    <property type="match status" value="1"/>
</dbReference>
<dbReference type="Proteomes" id="UP000002412">
    <property type="component" value="Chromosome"/>
</dbReference>
<feature type="domain" description="DUF1722" evidence="1">
    <location>
        <begin position="41"/>
        <end position="157"/>
    </location>
</feature>
<gene>
    <name evidence="2" type="ordered locus">YpsIP31758_1111</name>
</gene>
<dbReference type="EMBL" id="CP000720">
    <property type="protein sequence ID" value="ABS48574.1"/>
    <property type="molecule type" value="Genomic_DNA"/>
</dbReference>
<proteinExistence type="predicted"/>
<dbReference type="AlphaFoldDB" id="A0A0U1R0D7"/>
<evidence type="ECO:0000313" key="2">
    <source>
        <dbReference type="EMBL" id="ABS48574.1"/>
    </source>
</evidence>
<dbReference type="KEGG" id="ypi:YpsIP31758_1111"/>
<dbReference type="NCBIfam" id="NF007549">
    <property type="entry name" value="PRK10167.1"/>
    <property type="match status" value="1"/>
</dbReference>
<reference evidence="2 3" key="1">
    <citation type="journal article" date="2007" name="PLoS Genet.">
        <title>The complete genome sequence of Yersinia pseudotuberculosis IP31758, the causative agent of Far East scarlet-like fever.</title>
        <authorList>
            <person name="Eppinger M."/>
            <person name="Rosovitz M.J."/>
            <person name="Fricke W.F."/>
            <person name="Rasko D.A."/>
            <person name="Kokorina G."/>
            <person name="Fayolle C."/>
            <person name="Lindler L.E."/>
            <person name="Carniel E."/>
            <person name="Ravel J."/>
        </authorList>
    </citation>
    <scope>NUCLEOTIDE SEQUENCE [LARGE SCALE GENOMIC DNA]</scope>
    <source>
        <strain evidence="2 3">IP 31758</strain>
    </source>
</reference>
<evidence type="ECO:0000313" key="3">
    <source>
        <dbReference type="Proteomes" id="UP000002412"/>
    </source>
</evidence>